<sequence length="158" mass="17750">MVTTRIYRKRKVVVERLQINLDQQLELLESLTTVVAQEQQLLCSGRIQGIVLQGVTEQKSSILATLAYLEQTRLTAETAAKIHAPYSNNQPLAERWQRMLQLAEHLQYSNLHNGLLLQQHIEHNTQALAILNTRHGQSLYGPDGHAKGASLLGRKIGV</sequence>
<comment type="similarity">
    <text evidence="2">Belongs to the FlgN family.</text>
</comment>
<organism evidence="4 5">
    <name type="scientific">Yersinia bercovieri ATCC 43970</name>
    <dbReference type="NCBI Taxonomy" id="349968"/>
    <lineage>
        <taxon>Bacteria</taxon>
        <taxon>Pseudomonadati</taxon>
        <taxon>Pseudomonadota</taxon>
        <taxon>Gammaproteobacteria</taxon>
        <taxon>Enterobacterales</taxon>
        <taxon>Yersiniaceae</taxon>
        <taxon>Yersinia</taxon>
    </lineage>
</organism>
<dbReference type="Proteomes" id="UP000010319">
    <property type="component" value="Unassembled WGS sequence"/>
</dbReference>
<keyword evidence="4" id="KW-0282">Flagellum</keyword>
<protein>
    <submittedName>
        <fullName evidence="4">Flagella synthesis protein flgN</fullName>
    </submittedName>
</protein>
<dbReference type="EMBL" id="AALC02000049">
    <property type="protein sequence ID" value="EEQ05634.1"/>
    <property type="molecule type" value="Genomic_DNA"/>
</dbReference>
<keyword evidence="4" id="KW-0966">Cell projection</keyword>
<evidence type="ECO:0000256" key="3">
    <source>
        <dbReference type="ARBA" id="ARBA00022795"/>
    </source>
</evidence>
<dbReference type="Pfam" id="PF05130">
    <property type="entry name" value="FlgN"/>
    <property type="match status" value="1"/>
</dbReference>
<evidence type="ECO:0000313" key="4">
    <source>
        <dbReference type="EMBL" id="EEQ05634.1"/>
    </source>
</evidence>
<name>A0ABP2DZJ1_YERBE</name>
<dbReference type="Gene3D" id="1.20.58.300">
    <property type="entry name" value="FlgN-like"/>
    <property type="match status" value="1"/>
</dbReference>
<dbReference type="SUPFAM" id="SSF140566">
    <property type="entry name" value="FlgN-like"/>
    <property type="match status" value="1"/>
</dbReference>
<proteinExistence type="inferred from homology"/>
<comment type="function">
    <text evidence="1">Required for the efficient initiation of filament assembly.</text>
</comment>
<evidence type="ECO:0000313" key="5">
    <source>
        <dbReference type="Proteomes" id="UP000010319"/>
    </source>
</evidence>
<evidence type="ECO:0000256" key="2">
    <source>
        <dbReference type="ARBA" id="ARBA00007703"/>
    </source>
</evidence>
<dbReference type="InterPro" id="IPR036679">
    <property type="entry name" value="FlgN-like_sf"/>
</dbReference>
<keyword evidence="3" id="KW-1005">Bacterial flagellum biogenesis</keyword>
<keyword evidence="5" id="KW-1185">Reference proteome</keyword>
<evidence type="ECO:0000256" key="1">
    <source>
        <dbReference type="ARBA" id="ARBA00002397"/>
    </source>
</evidence>
<gene>
    <name evidence="4" type="ORF">yberc0001_18370</name>
</gene>
<accession>A0ABP2DZJ1</accession>
<keyword evidence="4" id="KW-0969">Cilium</keyword>
<dbReference type="InterPro" id="IPR007809">
    <property type="entry name" value="FlgN-like"/>
</dbReference>
<reference evidence="4" key="1">
    <citation type="submission" date="2008-12" db="EMBL/GenBank/DDBJ databases">
        <title>Annotation of the Yersinia bercovieri ATCC 43970 genome.</title>
        <authorList>
            <person name="Read T.D."/>
            <person name="Akmal A."/>
            <person name="Bishop-Lilly K."/>
            <person name="Chen P.E."/>
            <person name="Cook C."/>
            <person name="Kiley M.P."/>
            <person name="Lentz S."/>
            <person name="Mateczun A."/>
            <person name="Nagarajan N."/>
            <person name="Nolan N."/>
            <person name="Osborne B.I."/>
            <person name="Pop M."/>
            <person name="Sozhamannan S."/>
            <person name="Stewart A.C."/>
            <person name="Sulakvelidze A."/>
            <person name="Thomason B."/>
            <person name="Willner K."/>
            <person name="Zwick M.E."/>
        </authorList>
    </citation>
    <scope>NUCLEOTIDE SEQUENCE [LARGE SCALE GENOMIC DNA]</scope>
    <source>
        <strain evidence="4">ATCC 43970</strain>
    </source>
</reference>
<comment type="caution">
    <text evidence="4">The sequence shown here is derived from an EMBL/GenBank/DDBJ whole genome shotgun (WGS) entry which is preliminary data.</text>
</comment>